<keyword evidence="2 6" id="KW-0349">Heme</keyword>
<dbReference type="InterPro" id="IPR036909">
    <property type="entry name" value="Cyt_c-like_dom_sf"/>
</dbReference>
<sequence length="285" mass="32521">MRKFQYRLVVLSSILIMGCQQKTKQTESLTTETSINVSANTSDSLTIDLVELQKTAKLKNTIIVTVNEDPVYHARKRYNAIPFPQLLETHSKIKQLQIDKYQIVFECEDGYKPMMPLRKILSAKSFLAVSDLDAPKGESWSKIIKDGREMKAAPFYLIYQGVSPKDTDFKWPYNLIKVHLVPSVENVSLLLPKGDTTATTGFELFNKNCISCHAINKIGGSMGPELNYPKSVTEYWDQNQLKKFIQNPASFRNGVKMPKLANLNEKKIESIVYYLNYMANHKLQN</sequence>
<keyword evidence="1" id="KW-0813">Transport</keyword>
<proteinExistence type="predicted"/>
<dbReference type="GO" id="GO:0046872">
    <property type="term" value="F:metal ion binding"/>
    <property type="evidence" value="ECO:0007669"/>
    <property type="project" value="UniProtKB-KW"/>
</dbReference>
<protein>
    <submittedName>
        <fullName evidence="8">Cytochrome c, class I</fullName>
    </submittedName>
</protein>
<dbReference type="Proteomes" id="UP000005566">
    <property type="component" value="Unassembled WGS sequence"/>
</dbReference>
<dbReference type="Pfam" id="PF13442">
    <property type="entry name" value="Cytochrome_CBB3"/>
    <property type="match status" value="1"/>
</dbReference>
<dbReference type="eggNOG" id="COG3474">
    <property type="taxonomic scope" value="Bacteria"/>
</dbReference>
<evidence type="ECO:0000256" key="1">
    <source>
        <dbReference type="ARBA" id="ARBA00022448"/>
    </source>
</evidence>
<dbReference type="PATRIC" id="fig|1086011.3.peg.989"/>
<keyword evidence="4" id="KW-0249">Electron transport</keyword>
<dbReference type="InterPro" id="IPR051811">
    <property type="entry name" value="Cytochrome_c550/c551-like"/>
</dbReference>
<evidence type="ECO:0000256" key="5">
    <source>
        <dbReference type="ARBA" id="ARBA00023004"/>
    </source>
</evidence>
<dbReference type="STRING" id="1086011.HJ01_01010"/>
<dbReference type="OrthoDB" id="9808161at2"/>
<evidence type="ECO:0000256" key="6">
    <source>
        <dbReference type="PROSITE-ProRule" id="PRU00433"/>
    </source>
</evidence>
<evidence type="ECO:0000256" key="3">
    <source>
        <dbReference type="ARBA" id="ARBA00022723"/>
    </source>
</evidence>
<dbReference type="Gene3D" id="1.10.760.10">
    <property type="entry name" value="Cytochrome c-like domain"/>
    <property type="match status" value="1"/>
</dbReference>
<keyword evidence="9" id="KW-1185">Reference proteome</keyword>
<name>H7FPB2_FLAFP</name>
<dbReference type="RefSeq" id="WP_007137187.1">
    <property type="nucleotide sequence ID" value="NZ_AHKF01000014.1"/>
</dbReference>
<keyword evidence="5 6" id="KW-0408">Iron</keyword>
<dbReference type="PROSITE" id="PS51007">
    <property type="entry name" value="CYTC"/>
    <property type="match status" value="1"/>
</dbReference>
<evidence type="ECO:0000259" key="7">
    <source>
        <dbReference type="PROSITE" id="PS51007"/>
    </source>
</evidence>
<evidence type="ECO:0000313" key="9">
    <source>
        <dbReference type="Proteomes" id="UP000005566"/>
    </source>
</evidence>
<dbReference type="SUPFAM" id="SSF46626">
    <property type="entry name" value="Cytochrome c"/>
    <property type="match status" value="1"/>
</dbReference>
<evidence type="ECO:0000256" key="4">
    <source>
        <dbReference type="ARBA" id="ARBA00022982"/>
    </source>
</evidence>
<dbReference type="PANTHER" id="PTHR37823">
    <property type="entry name" value="CYTOCHROME C-553-LIKE"/>
    <property type="match status" value="1"/>
</dbReference>
<reference evidence="8 9" key="1">
    <citation type="journal article" date="2014" name="Acta Crystallogr. D">
        <title>Structure-based characterization and antifreeze properties of a hyperactive ice-binding protein from the Antarctic bacterium Flavobacterium frigoris PS1.</title>
        <authorList>
            <person name="Do H."/>
            <person name="Kim S.J."/>
            <person name="Kim H.J."/>
            <person name="Lee J.H."/>
        </authorList>
    </citation>
    <scope>NUCLEOTIDE SEQUENCE [LARGE SCALE GENOMIC DNA]</scope>
    <source>
        <strain evidence="8 9">PS1</strain>
    </source>
</reference>
<dbReference type="GO" id="GO:0020037">
    <property type="term" value="F:heme binding"/>
    <property type="evidence" value="ECO:0007669"/>
    <property type="project" value="InterPro"/>
</dbReference>
<dbReference type="GO" id="GO:0009055">
    <property type="term" value="F:electron transfer activity"/>
    <property type="evidence" value="ECO:0007669"/>
    <property type="project" value="InterPro"/>
</dbReference>
<comment type="caution">
    <text evidence="8">The sequence shown here is derived from an EMBL/GenBank/DDBJ whole genome shotgun (WGS) entry which is preliminary data.</text>
</comment>
<accession>H7FPB2</accession>
<feature type="domain" description="Cytochrome c" evidence="7">
    <location>
        <begin position="196"/>
        <end position="279"/>
    </location>
</feature>
<evidence type="ECO:0000313" key="8">
    <source>
        <dbReference type="EMBL" id="EIA09592.1"/>
    </source>
</evidence>
<dbReference type="EMBL" id="AHKF01000014">
    <property type="protein sequence ID" value="EIA09592.1"/>
    <property type="molecule type" value="Genomic_DNA"/>
</dbReference>
<organism evidence="8 9">
    <name type="scientific">Flavobacterium frigoris (strain PS1)</name>
    <dbReference type="NCBI Taxonomy" id="1086011"/>
    <lineage>
        <taxon>Bacteria</taxon>
        <taxon>Pseudomonadati</taxon>
        <taxon>Bacteroidota</taxon>
        <taxon>Flavobacteriia</taxon>
        <taxon>Flavobacteriales</taxon>
        <taxon>Flavobacteriaceae</taxon>
        <taxon>Flavobacterium</taxon>
    </lineage>
</organism>
<dbReference type="InterPro" id="IPR009056">
    <property type="entry name" value="Cyt_c-like_dom"/>
</dbReference>
<dbReference type="PROSITE" id="PS51257">
    <property type="entry name" value="PROKAR_LIPOPROTEIN"/>
    <property type="match status" value="1"/>
</dbReference>
<dbReference type="AlphaFoldDB" id="H7FPB2"/>
<keyword evidence="3 6" id="KW-0479">Metal-binding</keyword>
<dbReference type="PANTHER" id="PTHR37823:SF1">
    <property type="entry name" value="CYTOCHROME C-553-LIKE"/>
    <property type="match status" value="1"/>
</dbReference>
<evidence type="ECO:0000256" key="2">
    <source>
        <dbReference type="ARBA" id="ARBA00022617"/>
    </source>
</evidence>
<gene>
    <name evidence="8" type="ORF">HJ01_01010</name>
</gene>